<dbReference type="PIRSF" id="PIRSF031503">
    <property type="entry name" value="UCP031503_mp"/>
    <property type="match status" value="1"/>
</dbReference>
<proteinExistence type="predicted"/>
<protein>
    <submittedName>
        <fullName evidence="2">Multitransmembrane protein</fullName>
    </submittedName>
</protein>
<dbReference type="AlphaFoldDB" id="A0A0R2LUN0"/>
<evidence type="ECO:0000256" key="1">
    <source>
        <dbReference type="SAM" id="Phobius"/>
    </source>
</evidence>
<dbReference type="RefSeq" id="WP_057878353.1">
    <property type="nucleotide sequence ID" value="NZ_JQCA01000049.1"/>
</dbReference>
<sequence>MSTISVLGLVLLLLMALVGGKAGIQSFLALILNFGLLFLAMVLVAFQFPALTVTLVVGLLVLALTIFMSSGDDLSSTVAFIASAIVLVGLILVIVPVEHWAMAQGFGPEDSEDLEGLSVLVGVSFTQVAIATAILSTLGAIAEAAMAIAAGLGEILEQHPQVDTKSLLRDGIDVGKQIIGTTFNTLFFGFFGGFLALFIWFTGVHYSFGEILNDKVFVAEILMILFAMVSVILTVPITTWVMARAVTGQRRHQAAVTAKKDDQK</sequence>
<dbReference type="OrthoDB" id="2414035at2"/>
<evidence type="ECO:0000313" key="3">
    <source>
        <dbReference type="Proteomes" id="UP000051906"/>
    </source>
</evidence>
<feature type="transmembrane region" description="Helical" evidence="1">
    <location>
        <begin position="221"/>
        <end position="243"/>
    </location>
</feature>
<feature type="transmembrane region" description="Helical" evidence="1">
    <location>
        <begin position="36"/>
        <end position="66"/>
    </location>
</feature>
<organism evidence="2 3">
    <name type="scientific">Levilactobacillus paucivorans</name>
    <dbReference type="NCBI Taxonomy" id="616990"/>
    <lineage>
        <taxon>Bacteria</taxon>
        <taxon>Bacillati</taxon>
        <taxon>Bacillota</taxon>
        <taxon>Bacilli</taxon>
        <taxon>Lactobacillales</taxon>
        <taxon>Lactobacillaceae</taxon>
        <taxon>Levilactobacillus</taxon>
    </lineage>
</organism>
<dbReference type="Proteomes" id="UP000051906">
    <property type="component" value="Unassembled WGS sequence"/>
</dbReference>
<dbReference type="STRING" id="616990.IV54_GL001896"/>
<dbReference type="InterPro" id="IPR012507">
    <property type="entry name" value="YibE_F"/>
</dbReference>
<accession>A0A0R2LUN0</accession>
<comment type="caution">
    <text evidence="2">The sequence shown here is derived from an EMBL/GenBank/DDBJ whole genome shotgun (WGS) entry which is preliminary data.</text>
</comment>
<gene>
    <name evidence="2" type="ORF">IV54_GL001896</name>
</gene>
<reference evidence="2 3" key="1">
    <citation type="journal article" date="2015" name="Genome Announc.">
        <title>Expanding the biotechnology potential of lactobacilli through comparative genomics of 213 strains and associated genera.</title>
        <authorList>
            <person name="Sun Z."/>
            <person name="Harris H.M."/>
            <person name="McCann A."/>
            <person name="Guo C."/>
            <person name="Argimon S."/>
            <person name="Zhang W."/>
            <person name="Yang X."/>
            <person name="Jeffery I.B."/>
            <person name="Cooney J.C."/>
            <person name="Kagawa T.F."/>
            <person name="Liu W."/>
            <person name="Song Y."/>
            <person name="Salvetti E."/>
            <person name="Wrobel A."/>
            <person name="Rasinkangas P."/>
            <person name="Parkhill J."/>
            <person name="Rea M.C."/>
            <person name="O'Sullivan O."/>
            <person name="Ritari J."/>
            <person name="Douillard F.P."/>
            <person name="Paul Ross R."/>
            <person name="Yang R."/>
            <person name="Briner A.E."/>
            <person name="Felis G.E."/>
            <person name="de Vos W.M."/>
            <person name="Barrangou R."/>
            <person name="Klaenhammer T.R."/>
            <person name="Caufield P.W."/>
            <person name="Cui Y."/>
            <person name="Zhang H."/>
            <person name="O'Toole P.W."/>
        </authorList>
    </citation>
    <scope>NUCLEOTIDE SEQUENCE [LARGE SCALE GENOMIC DNA]</scope>
    <source>
        <strain evidence="2 3">DSM 22467</strain>
    </source>
</reference>
<dbReference type="PANTHER" id="PTHR41771">
    <property type="entry name" value="MEMBRANE PROTEIN-RELATED"/>
    <property type="match status" value="1"/>
</dbReference>
<keyword evidence="1" id="KW-1133">Transmembrane helix</keyword>
<feature type="transmembrane region" description="Helical" evidence="1">
    <location>
        <begin position="178"/>
        <end position="201"/>
    </location>
</feature>
<dbReference type="PATRIC" id="fig|616990.3.peg.2008"/>
<dbReference type="EMBL" id="JQCA01000049">
    <property type="protein sequence ID" value="KRO03916.1"/>
    <property type="molecule type" value="Genomic_DNA"/>
</dbReference>
<feature type="transmembrane region" description="Helical" evidence="1">
    <location>
        <begin position="78"/>
        <end position="97"/>
    </location>
</feature>
<evidence type="ECO:0000313" key="2">
    <source>
        <dbReference type="EMBL" id="KRO03916.1"/>
    </source>
</evidence>
<dbReference type="InterPro" id="IPR014564">
    <property type="entry name" value="UCP031503_TM"/>
</dbReference>
<feature type="transmembrane region" description="Helical" evidence="1">
    <location>
        <begin position="117"/>
        <end position="142"/>
    </location>
</feature>
<name>A0A0R2LUN0_9LACO</name>
<keyword evidence="3" id="KW-1185">Reference proteome</keyword>
<keyword evidence="1" id="KW-0472">Membrane</keyword>
<dbReference type="Pfam" id="PF07907">
    <property type="entry name" value="YibE_F"/>
    <property type="match status" value="1"/>
</dbReference>
<keyword evidence="1" id="KW-0812">Transmembrane</keyword>
<dbReference type="PANTHER" id="PTHR41771:SF1">
    <property type="entry name" value="MEMBRANE PROTEIN"/>
    <property type="match status" value="1"/>
</dbReference>